<dbReference type="Gene3D" id="1.10.287.110">
    <property type="entry name" value="DnaJ domain"/>
    <property type="match status" value="1"/>
</dbReference>
<dbReference type="Gene3D" id="3.90.226.10">
    <property type="entry name" value="2-enoyl-CoA Hydratase, Chain A, domain 1"/>
    <property type="match status" value="1"/>
</dbReference>
<dbReference type="EMBL" id="MGKP01000029">
    <property type="protein sequence ID" value="OGN27528.1"/>
    <property type="molecule type" value="Genomic_DNA"/>
</dbReference>
<dbReference type="PANTHER" id="PTHR32060:SF22">
    <property type="entry name" value="CARBOXYL-TERMINAL-PROCESSING PEPTIDASE 3, CHLOROPLASTIC"/>
    <property type="match status" value="1"/>
</dbReference>
<reference evidence="3 4" key="1">
    <citation type="journal article" date="2016" name="Nat. Commun.">
        <title>Thousands of microbial genomes shed light on interconnected biogeochemical processes in an aquifer system.</title>
        <authorList>
            <person name="Anantharaman K."/>
            <person name="Brown C.T."/>
            <person name="Hug L.A."/>
            <person name="Sharon I."/>
            <person name="Castelle C.J."/>
            <person name="Probst A.J."/>
            <person name="Thomas B.C."/>
            <person name="Singh A."/>
            <person name="Wilkins M.J."/>
            <person name="Karaoz U."/>
            <person name="Brodie E.L."/>
            <person name="Williams K.H."/>
            <person name="Hubbard S.S."/>
            <person name="Banfield J.F."/>
        </authorList>
    </citation>
    <scope>NUCLEOTIDE SEQUENCE [LARGE SCALE GENOMIC DNA]</scope>
</reference>
<proteinExistence type="predicted"/>
<dbReference type="PANTHER" id="PTHR32060">
    <property type="entry name" value="TAIL-SPECIFIC PROTEASE"/>
    <property type="match status" value="1"/>
</dbReference>
<dbReference type="PROSITE" id="PS50076">
    <property type="entry name" value="DNAJ_2"/>
    <property type="match status" value="1"/>
</dbReference>
<name>A0A1F8GS97_9BACT</name>
<sequence length="452" mass="50005">MARRMWKSQSGRISVLATIGIFLFVVASGVAATYLYIPRLYTQKLSANITTNAQVPQDDAYQAFIGEVYEKTLNNYFDKITDEQLSELFRLGVAKLAKADAVLPSKDAVGVKVMLGVAIKDKTAPEKKDFTAQLANIVLVNLKPFGRSGILSEKQQQALVDTVSNIDHSKDLYAALDLPKAASAQAVDDAFKKKETELAQKAKTDPEAKKQLDDATHARNVLTDTKTKQRYDKTGAEPTVVSHLIAPTVAYIRLQKFSPQTFDEFVSVANSIADKPGLDSLIIDLRDNIGGAVDLLQYFLGPFIGPGQYGYEFWHKGDLTPYKTKTGWLASLAKYKKVVVLVNGKTQSSAEVMTTTMKKYRVGVIVGTTTKGWGTIEQLIPLDHQIDGEQKYSMLLVQSITVRDDGQPIEGKGVDPMIKITDKDWEKQLRAYFDYPPLVQATKKAWDTPPSQ</sequence>
<dbReference type="InterPro" id="IPR001623">
    <property type="entry name" value="DnaJ_domain"/>
</dbReference>
<dbReference type="GO" id="GO:0006508">
    <property type="term" value="P:proteolysis"/>
    <property type="evidence" value="ECO:0007669"/>
    <property type="project" value="InterPro"/>
</dbReference>
<dbReference type="CDD" id="cd06567">
    <property type="entry name" value="Peptidase_S41"/>
    <property type="match status" value="1"/>
</dbReference>
<accession>A0A1F8GS97</accession>
<dbReference type="AlphaFoldDB" id="A0A1F8GS97"/>
<protein>
    <recommendedName>
        <fullName evidence="2">J domain-containing protein</fullName>
    </recommendedName>
</protein>
<dbReference type="SMART" id="SM00245">
    <property type="entry name" value="TSPc"/>
    <property type="match status" value="1"/>
</dbReference>
<dbReference type="Pfam" id="PF03572">
    <property type="entry name" value="Peptidase_S41"/>
    <property type="match status" value="1"/>
</dbReference>
<dbReference type="InterPro" id="IPR036869">
    <property type="entry name" value="J_dom_sf"/>
</dbReference>
<dbReference type="STRING" id="1802701.A3A33_04890"/>
<dbReference type="GO" id="GO:0004175">
    <property type="term" value="F:endopeptidase activity"/>
    <property type="evidence" value="ECO:0007669"/>
    <property type="project" value="TreeGrafter"/>
</dbReference>
<dbReference type="GO" id="GO:0008236">
    <property type="term" value="F:serine-type peptidase activity"/>
    <property type="evidence" value="ECO:0007669"/>
    <property type="project" value="InterPro"/>
</dbReference>
<comment type="caution">
    <text evidence="3">The sequence shown here is derived from an EMBL/GenBank/DDBJ whole genome shotgun (WGS) entry which is preliminary data.</text>
</comment>
<evidence type="ECO:0000259" key="2">
    <source>
        <dbReference type="PROSITE" id="PS50076"/>
    </source>
</evidence>
<organism evidence="3 4">
    <name type="scientific">Candidatus Yanofskybacteria bacterium RIFCSPLOWO2_01_FULL_49_25</name>
    <dbReference type="NCBI Taxonomy" id="1802701"/>
    <lineage>
        <taxon>Bacteria</taxon>
        <taxon>Candidatus Yanofskyibacteriota</taxon>
    </lineage>
</organism>
<feature type="domain" description="J" evidence="2">
    <location>
        <begin position="171"/>
        <end position="235"/>
    </location>
</feature>
<evidence type="ECO:0000256" key="1">
    <source>
        <dbReference type="SAM" id="MobiDB-lite"/>
    </source>
</evidence>
<gene>
    <name evidence="3" type="ORF">A3A33_04890</name>
</gene>
<evidence type="ECO:0000313" key="3">
    <source>
        <dbReference type="EMBL" id="OGN27528.1"/>
    </source>
</evidence>
<feature type="region of interest" description="Disordered" evidence="1">
    <location>
        <begin position="198"/>
        <end position="217"/>
    </location>
</feature>
<dbReference type="SUPFAM" id="SSF52096">
    <property type="entry name" value="ClpP/crotonase"/>
    <property type="match status" value="1"/>
</dbReference>
<dbReference type="InterPro" id="IPR029045">
    <property type="entry name" value="ClpP/crotonase-like_dom_sf"/>
</dbReference>
<dbReference type="InterPro" id="IPR005151">
    <property type="entry name" value="Tail-specific_protease"/>
</dbReference>
<dbReference type="SUPFAM" id="SSF46565">
    <property type="entry name" value="Chaperone J-domain"/>
    <property type="match status" value="1"/>
</dbReference>
<evidence type="ECO:0000313" key="4">
    <source>
        <dbReference type="Proteomes" id="UP000179047"/>
    </source>
</evidence>
<dbReference type="Proteomes" id="UP000179047">
    <property type="component" value="Unassembled WGS sequence"/>
</dbReference>